<dbReference type="SUPFAM" id="SSF53187">
    <property type="entry name" value="Zn-dependent exopeptidases"/>
    <property type="match status" value="1"/>
</dbReference>
<keyword evidence="10" id="KW-0170">Cobalt</keyword>
<dbReference type="EC" id="3.5.1.18" evidence="5"/>
<dbReference type="EMBL" id="CP099490">
    <property type="protein sequence ID" value="USQ77580.1"/>
    <property type="molecule type" value="Genomic_DNA"/>
</dbReference>
<dbReference type="PANTHER" id="PTHR43808">
    <property type="entry name" value="ACETYLORNITHINE DEACETYLASE"/>
    <property type="match status" value="1"/>
</dbReference>
<evidence type="ECO:0000313" key="14">
    <source>
        <dbReference type="Proteomes" id="UP001056535"/>
    </source>
</evidence>
<dbReference type="InterPro" id="IPR001261">
    <property type="entry name" value="ArgE/DapE_CS"/>
</dbReference>
<evidence type="ECO:0000313" key="13">
    <source>
        <dbReference type="EMBL" id="USQ77580.1"/>
    </source>
</evidence>
<accession>A0ABY4YM34</accession>
<evidence type="ECO:0000256" key="7">
    <source>
        <dbReference type="ARBA" id="ARBA00022723"/>
    </source>
</evidence>
<evidence type="ECO:0000256" key="2">
    <source>
        <dbReference type="ARBA" id="ARBA00001947"/>
    </source>
</evidence>
<comment type="similarity">
    <text evidence="4">Belongs to the peptidase M20A family.</text>
</comment>
<comment type="cofactor">
    <cofactor evidence="1">
        <name>Co(2+)</name>
        <dbReference type="ChEBI" id="CHEBI:48828"/>
    </cofactor>
</comment>
<dbReference type="Gene3D" id="3.30.70.360">
    <property type="match status" value="1"/>
</dbReference>
<comment type="cofactor">
    <cofactor evidence="2">
        <name>Zn(2+)</name>
        <dbReference type="ChEBI" id="CHEBI:29105"/>
    </cofactor>
</comment>
<evidence type="ECO:0000256" key="11">
    <source>
        <dbReference type="ARBA" id="ARBA00051301"/>
    </source>
</evidence>
<organism evidence="13 14">
    <name type="scientific">Ornithinimicrobium cryptoxanthini</name>
    <dbReference type="NCBI Taxonomy" id="2934161"/>
    <lineage>
        <taxon>Bacteria</taxon>
        <taxon>Bacillati</taxon>
        <taxon>Actinomycetota</taxon>
        <taxon>Actinomycetes</taxon>
        <taxon>Micrococcales</taxon>
        <taxon>Ornithinimicrobiaceae</taxon>
        <taxon>Ornithinimicrobium</taxon>
    </lineage>
</organism>
<evidence type="ECO:0000259" key="12">
    <source>
        <dbReference type="Pfam" id="PF07687"/>
    </source>
</evidence>
<dbReference type="SUPFAM" id="SSF55031">
    <property type="entry name" value="Bacterial exopeptidase dimerisation domain"/>
    <property type="match status" value="1"/>
</dbReference>
<dbReference type="Proteomes" id="UP001056535">
    <property type="component" value="Chromosome"/>
</dbReference>
<dbReference type="InterPro" id="IPR002933">
    <property type="entry name" value="Peptidase_M20"/>
</dbReference>
<dbReference type="Gene3D" id="3.40.630.10">
    <property type="entry name" value="Zn peptidases"/>
    <property type="match status" value="2"/>
</dbReference>
<comment type="pathway">
    <text evidence="3">Amino-acid biosynthesis; L-lysine biosynthesis via DAP pathway; LL-2,6-diaminopimelate from (S)-tetrahydrodipicolinate (succinylase route): step 3/3.</text>
</comment>
<comment type="catalytic activity">
    <reaction evidence="11">
        <text>N-succinyl-(2S,6S)-2,6-diaminopimelate + H2O = (2S,6S)-2,6-diaminopimelate + succinate</text>
        <dbReference type="Rhea" id="RHEA:22608"/>
        <dbReference type="ChEBI" id="CHEBI:15377"/>
        <dbReference type="ChEBI" id="CHEBI:30031"/>
        <dbReference type="ChEBI" id="CHEBI:57609"/>
        <dbReference type="ChEBI" id="CHEBI:58087"/>
        <dbReference type="EC" id="3.5.1.18"/>
    </reaction>
</comment>
<keyword evidence="8" id="KW-0378">Hydrolase</keyword>
<evidence type="ECO:0000256" key="10">
    <source>
        <dbReference type="ARBA" id="ARBA00023285"/>
    </source>
</evidence>
<dbReference type="InterPro" id="IPR050072">
    <property type="entry name" value="Peptidase_M20A"/>
</dbReference>
<evidence type="ECO:0000256" key="3">
    <source>
        <dbReference type="ARBA" id="ARBA00005130"/>
    </source>
</evidence>
<name>A0ABY4YM34_9MICO</name>
<evidence type="ECO:0000256" key="8">
    <source>
        <dbReference type="ARBA" id="ARBA00022801"/>
    </source>
</evidence>
<evidence type="ECO:0000256" key="4">
    <source>
        <dbReference type="ARBA" id="ARBA00006247"/>
    </source>
</evidence>
<dbReference type="PROSITE" id="PS00758">
    <property type="entry name" value="ARGE_DAPE_CPG2_1"/>
    <property type="match status" value="1"/>
</dbReference>
<feature type="domain" description="Peptidase M20 dimerisation" evidence="12">
    <location>
        <begin position="168"/>
        <end position="276"/>
    </location>
</feature>
<dbReference type="InterPro" id="IPR010182">
    <property type="entry name" value="ArgE/DapE"/>
</dbReference>
<proteinExistence type="inferred from homology"/>
<dbReference type="InterPro" id="IPR011650">
    <property type="entry name" value="Peptidase_M20_dimer"/>
</dbReference>
<dbReference type="InterPro" id="IPR036264">
    <property type="entry name" value="Bact_exopeptidase_dim_dom"/>
</dbReference>
<reference evidence="13" key="1">
    <citation type="submission" date="2022-06" db="EMBL/GenBank/DDBJ databases">
        <title>Ornithinimicrobium JY.X270.</title>
        <authorList>
            <person name="Huang Y."/>
        </authorList>
    </citation>
    <scope>NUCLEOTIDE SEQUENCE</scope>
    <source>
        <strain evidence="13">JY.X270</strain>
    </source>
</reference>
<dbReference type="CDD" id="cd08659">
    <property type="entry name" value="M20_ArgE_DapE-like"/>
    <property type="match status" value="1"/>
</dbReference>
<sequence length="383" mass="39332">MRAPGENPPGQEAATAAVLGELAAELGLEHTAYDVVEGRPNVTVTLPGTGRVGAHWADQDAPPGLLVLGHTDVVPVGDGWTVDPFAAVLHDGRLFGRGATDMKGGLASALIAMSALRQAGVPLRGPVHLVALMDEEQNGLGVQDWVARSHPALLGCIVAEPTDLQTIIAARGASYLSISVQGQAAHAGRPDDGRNAIYGAATIISDLERWHHEYAADPHPLVGAPTFNVGVVAGGTGGSVVPAECRIEVDRRLMPGESGASMLAGVRERVATLGLEDRGLTWSVESPMDMPGFETAPEDPFVSLVDAALDAAGGPGQPLGGWTASCDGGHVAQRWDVPVLVLGPGSVNVQAHRADESVGVDELVVAARCYALAALRLLGGPAA</sequence>
<evidence type="ECO:0000256" key="6">
    <source>
        <dbReference type="ARBA" id="ARBA00016853"/>
    </source>
</evidence>
<gene>
    <name evidence="13" type="ORF">NF557_06660</name>
</gene>
<keyword evidence="7" id="KW-0479">Metal-binding</keyword>
<evidence type="ECO:0000256" key="9">
    <source>
        <dbReference type="ARBA" id="ARBA00022833"/>
    </source>
</evidence>
<dbReference type="Pfam" id="PF01546">
    <property type="entry name" value="Peptidase_M20"/>
    <property type="match status" value="1"/>
</dbReference>
<dbReference type="PROSITE" id="PS00759">
    <property type="entry name" value="ARGE_DAPE_CPG2_2"/>
    <property type="match status" value="1"/>
</dbReference>
<keyword evidence="14" id="KW-1185">Reference proteome</keyword>
<dbReference type="NCBIfam" id="TIGR01910">
    <property type="entry name" value="DapE-ArgE"/>
    <property type="match status" value="1"/>
</dbReference>
<dbReference type="Pfam" id="PF07687">
    <property type="entry name" value="M20_dimer"/>
    <property type="match status" value="1"/>
</dbReference>
<evidence type="ECO:0000256" key="5">
    <source>
        <dbReference type="ARBA" id="ARBA00011921"/>
    </source>
</evidence>
<evidence type="ECO:0000256" key="1">
    <source>
        <dbReference type="ARBA" id="ARBA00001941"/>
    </source>
</evidence>
<keyword evidence="9" id="KW-0862">Zinc</keyword>
<protein>
    <recommendedName>
        <fullName evidence="6">Probable succinyl-diaminopimelate desuccinylase</fullName>
        <ecNumber evidence="5">3.5.1.18</ecNumber>
    </recommendedName>
</protein>